<keyword evidence="5" id="KW-0238">DNA-binding</keyword>
<protein>
    <recommendedName>
        <fullName evidence="3">Centromere protein X</fullName>
    </recommendedName>
</protein>
<dbReference type="Pfam" id="PF09415">
    <property type="entry name" value="CENP-X"/>
    <property type="match status" value="1"/>
</dbReference>
<dbReference type="Proteomes" id="UP000694408">
    <property type="component" value="Unplaced"/>
</dbReference>
<evidence type="ECO:0000256" key="8">
    <source>
        <dbReference type="ARBA" id="ARBA00047146"/>
    </source>
</evidence>
<dbReference type="GO" id="GO:0000712">
    <property type="term" value="P:resolution of meiotic recombination intermediates"/>
    <property type="evidence" value="ECO:0007669"/>
    <property type="project" value="TreeGrafter"/>
</dbReference>
<dbReference type="GO" id="GO:0071821">
    <property type="term" value="C:FANCM-MHF complex"/>
    <property type="evidence" value="ECO:0007669"/>
    <property type="project" value="TreeGrafter"/>
</dbReference>
<dbReference type="CDD" id="cd22921">
    <property type="entry name" value="HFD_CENP-X"/>
    <property type="match status" value="1"/>
</dbReference>
<feature type="compositionally biased region" description="Pro residues" evidence="9">
    <location>
        <begin position="1"/>
        <end position="10"/>
    </location>
</feature>
<dbReference type="GO" id="GO:0003677">
    <property type="term" value="F:DNA binding"/>
    <property type="evidence" value="ECO:0007669"/>
    <property type="project" value="UniProtKB-KW"/>
</dbReference>
<comment type="similarity">
    <text evidence="2">Belongs to the CENP-X/MHF2 family.</text>
</comment>
<dbReference type="PANTHER" id="PTHR28680">
    <property type="entry name" value="CENTROMERE PROTEIN X"/>
    <property type="match status" value="1"/>
</dbReference>
<evidence type="ECO:0000256" key="4">
    <source>
        <dbReference type="ARBA" id="ARBA00022763"/>
    </source>
</evidence>
<keyword evidence="6" id="KW-0234">DNA repair</keyword>
<dbReference type="GO" id="GO:0051382">
    <property type="term" value="P:kinetochore assembly"/>
    <property type="evidence" value="ECO:0007669"/>
    <property type="project" value="InterPro"/>
</dbReference>
<evidence type="ECO:0000256" key="9">
    <source>
        <dbReference type="SAM" id="MobiDB-lite"/>
    </source>
</evidence>
<dbReference type="InterPro" id="IPR018552">
    <property type="entry name" value="CENP-X"/>
</dbReference>
<accession>A0A8C5IWX9</accession>
<evidence type="ECO:0000256" key="1">
    <source>
        <dbReference type="ARBA" id="ARBA00004123"/>
    </source>
</evidence>
<evidence type="ECO:0000313" key="10">
    <source>
        <dbReference type="Ensembl" id="ENSJHYP00000010333.1"/>
    </source>
</evidence>
<dbReference type="GO" id="GO:0043240">
    <property type="term" value="C:Fanconi anaemia nuclear complex"/>
    <property type="evidence" value="ECO:0007669"/>
    <property type="project" value="TreeGrafter"/>
</dbReference>
<dbReference type="AlphaFoldDB" id="A0A8C5IWX9"/>
<reference evidence="10" key="1">
    <citation type="submission" date="2025-08" db="UniProtKB">
        <authorList>
            <consortium name="Ensembl"/>
        </authorList>
    </citation>
    <scope>IDENTIFICATION</scope>
</reference>
<dbReference type="Gene3D" id="1.20.5.4980">
    <property type="match status" value="1"/>
</dbReference>
<evidence type="ECO:0000256" key="7">
    <source>
        <dbReference type="ARBA" id="ARBA00023242"/>
    </source>
</evidence>
<evidence type="ECO:0000313" key="11">
    <source>
        <dbReference type="Proteomes" id="UP000694408"/>
    </source>
</evidence>
<evidence type="ECO:0000256" key="2">
    <source>
        <dbReference type="ARBA" id="ARBA00009359"/>
    </source>
</evidence>
<feature type="compositionally biased region" description="Basic residues" evidence="9">
    <location>
        <begin position="21"/>
        <end position="44"/>
    </location>
</feature>
<comment type="subcellular location">
    <subcellularLocation>
        <location evidence="1">Nucleus</location>
    </subcellularLocation>
</comment>
<comment type="subunit">
    <text evidence="8">Heterodimer with CENPX, sometimes called MHF; this interaction stabilizes both partners. MHF heterodimers can assemble to form tetrameric structures. MHF also coassemble with CENPT-CENPW heterodimers at centromeres to form the tetrameric CENP-T-W-S-X complex. Forms a discrete complex with FANCM and CENPX, called FANCM-MHF; this interaction, probably mediated by direct binding between CENPS and FANCM, leads to synergistic activation of double-stranded DNA binding and strongly stimulates FANCM-mediated DNA remodeling. Recruited by FANCM to the Fanconi anemia (FA) core complex, which consists of CENPS, CENPX, FANCA, FANCB, FANCC, FANCE, FANCF, FANCG, FANCL, FANCM, FAAP24 and FAAP100. The FA core complex associates with Bloom syndrome (BLM) complex, which consists of at least BLM, DNA topoisomerase 3-alpha (TOP3A), RMI1/BLAP75, RPA1/RPA70 and RPA2/RPA32. The super complex between FA and BLM is called BRAFT.</text>
</comment>
<dbReference type="GO" id="GO:0006281">
    <property type="term" value="P:DNA repair"/>
    <property type="evidence" value="ECO:0007669"/>
    <property type="project" value="UniProtKB-KW"/>
</dbReference>
<feature type="region of interest" description="Disordered" evidence="9">
    <location>
        <begin position="53"/>
        <end position="72"/>
    </location>
</feature>
<evidence type="ECO:0000256" key="5">
    <source>
        <dbReference type="ARBA" id="ARBA00023125"/>
    </source>
</evidence>
<keyword evidence="11" id="KW-1185">Reference proteome</keyword>
<dbReference type="Gene3D" id="6.10.130.30">
    <property type="match status" value="1"/>
</dbReference>
<reference evidence="10" key="2">
    <citation type="submission" date="2025-09" db="UniProtKB">
        <authorList>
            <consortium name="Ensembl"/>
        </authorList>
    </citation>
    <scope>IDENTIFICATION</scope>
</reference>
<name>A0A8C5IWX9_JUNHY</name>
<feature type="region of interest" description="Disordered" evidence="9">
    <location>
        <begin position="1"/>
        <end position="48"/>
    </location>
</feature>
<organism evidence="10 11">
    <name type="scientific">Junco hyemalis</name>
    <name type="common">Dark-eyed junco</name>
    <dbReference type="NCBI Taxonomy" id="40217"/>
    <lineage>
        <taxon>Eukaryota</taxon>
        <taxon>Metazoa</taxon>
        <taxon>Chordata</taxon>
        <taxon>Craniata</taxon>
        <taxon>Vertebrata</taxon>
        <taxon>Euteleostomi</taxon>
        <taxon>Archelosauria</taxon>
        <taxon>Archosauria</taxon>
        <taxon>Dinosauria</taxon>
        <taxon>Saurischia</taxon>
        <taxon>Theropoda</taxon>
        <taxon>Coelurosauria</taxon>
        <taxon>Aves</taxon>
        <taxon>Neognathae</taxon>
        <taxon>Neoaves</taxon>
        <taxon>Telluraves</taxon>
        <taxon>Australaves</taxon>
        <taxon>Passeriformes</taxon>
        <taxon>Passerellidae</taxon>
        <taxon>Junco</taxon>
    </lineage>
</organism>
<dbReference type="GO" id="GO:0031297">
    <property type="term" value="P:replication fork processing"/>
    <property type="evidence" value="ECO:0007669"/>
    <property type="project" value="TreeGrafter"/>
</dbReference>
<sequence length="169" mass="18052">MAARAPPEPLPRNRSLAARAPARRAPGRRARPRAGHGRAGRPRWRLQEGTAVLGAAPSGGRGPGPAHPFLSPQDTVDRLLRLHFRDGRTRGTGAAAGGPGRAGPCRAPASRNRLVLAVNADAQLLMAELLKVFVREAAARAARQAQAEDLNKVDIEQLEKVLPQLLLDF</sequence>
<dbReference type="Ensembl" id="ENSJHYT00000012491.1">
    <property type="protein sequence ID" value="ENSJHYP00000010333.1"/>
    <property type="gene ID" value="ENSJHYG00000008098.1"/>
</dbReference>
<proteinExistence type="inferred from homology"/>
<evidence type="ECO:0000256" key="6">
    <source>
        <dbReference type="ARBA" id="ARBA00023204"/>
    </source>
</evidence>
<keyword evidence="4" id="KW-0227">DNA damage</keyword>
<evidence type="ECO:0000256" key="3">
    <source>
        <dbReference type="ARBA" id="ARBA00016388"/>
    </source>
</evidence>
<dbReference type="PANTHER" id="PTHR28680:SF1">
    <property type="entry name" value="CENTROMERE PROTEIN X"/>
    <property type="match status" value="1"/>
</dbReference>
<keyword evidence="7" id="KW-0539">Nucleus</keyword>